<dbReference type="PANTHER" id="PTHR33562">
    <property type="entry name" value="ATILLA, ISOFORM B-RELATED-RELATED"/>
    <property type="match status" value="1"/>
</dbReference>
<evidence type="ECO:0000256" key="7">
    <source>
        <dbReference type="ARBA" id="ARBA00023180"/>
    </source>
</evidence>
<comment type="subcellular location">
    <subcellularLocation>
        <location evidence="1">Membrane</location>
        <topology evidence="1">Lipid-anchor</topology>
        <topology evidence="1">GPI-anchor</topology>
    </subcellularLocation>
</comment>
<dbReference type="EMBL" id="JAZDUA010000062">
    <property type="protein sequence ID" value="KAK7870212.1"/>
    <property type="molecule type" value="Genomic_DNA"/>
</dbReference>
<dbReference type="EMBL" id="JAZDUA010000084">
    <property type="protein sequence ID" value="KAK7868929.1"/>
    <property type="molecule type" value="Genomic_DNA"/>
</dbReference>
<dbReference type="AlphaFoldDB" id="A0AAN9W368"/>
<accession>A0AAN9W368</accession>
<keyword evidence="2" id="KW-0336">GPI-anchor</keyword>
<dbReference type="Proteomes" id="UP001378592">
    <property type="component" value="Unassembled WGS sequence"/>
</dbReference>
<keyword evidence="7" id="KW-0325">Glycoprotein</keyword>
<gene>
    <name evidence="10" type="ORF">R5R35_002569</name>
    <name evidence="11" type="ORF">R5R35_003485</name>
</gene>
<dbReference type="GO" id="GO:0098552">
    <property type="term" value="C:side of membrane"/>
    <property type="evidence" value="ECO:0007669"/>
    <property type="project" value="UniProtKB-KW"/>
</dbReference>
<evidence type="ECO:0000313" key="10">
    <source>
        <dbReference type="EMBL" id="KAK7868929.1"/>
    </source>
</evidence>
<sequence>MLSRVLLLLLGCACAAWALECYVCSSLSDARCGEDFRDLPVLVKTCPEGSTHCGKSNRTVDGGTVVTNRTCATGTDLEIKMSGCVVNKVVDFTAVCDKDKCNGSKL</sequence>
<evidence type="ECO:0000313" key="12">
    <source>
        <dbReference type="Proteomes" id="UP001378592"/>
    </source>
</evidence>
<dbReference type="GO" id="GO:0030431">
    <property type="term" value="P:sleep"/>
    <property type="evidence" value="ECO:0007669"/>
    <property type="project" value="InterPro"/>
</dbReference>
<evidence type="ECO:0008006" key="13">
    <source>
        <dbReference type="Google" id="ProtNLM"/>
    </source>
</evidence>
<keyword evidence="8" id="KW-0449">Lipoprotein</keyword>
<evidence type="ECO:0000256" key="2">
    <source>
        <dbReference type="ARBA" id="ARBA00022622"/>
    </source>
</evidence>
<comment type="caution">
    <text evidence="10">The sequence shown here is derived from an EMBL/GenBank/DDBJ whole genome shotgun (WGS) entry which is preliminary data.</text>
</comment>
<proteinExistence type="predicted"/>
<dbReference type="SUPFAM" id="SSF57302">
    <property type="entry name" value="Snake toxin-like"/>
    <property type="match status" value="1"/>
</dbReference>
<feature type="signal peptide" evidence="9">
    <location>
        <begin position="1"/>
        <end position="18"/>
    </location>
</feature>
<dbReference type="InterPro" id="IPR031424">
    <property type="entry name" value="QVR-like"/>
</dbReference>
<evidence type="ECO:0000256" key="5">
    <source>
        <dbReference type="ARBA" id="ARBA00022989"/>
    </source>
</evidence>
<evidence type="ECO:0000313" key="11">
    <source>
        <dbReference type="EMBL" id="KAK7870212.1"/>
    </source>
</evidence>
<keyword evidence="5" id="KW-1133">Transmembrane helix</keyword>
<keyword evidence="4 9" id="KW-0732">Signal</keyword>
<evidence type="ECO:0000256" key="9">
    <source>
        <dbReference type="SAM" id="SignalP"/>
    </source>
</evidence>
<feature type="chain" id="PRO_5044711373" description="Protein sleepless" evidence="9">
    <location>
        <begin position="19"/>
        <end position="106"/>
    </location>
</feature>
<evidence type="ECO:0000256" key="4">
    <source>
        <dbReference type="ARBA" id="ARBA00022729"/>
    </source>
</evidence>
<organism evidence="10 12">
    <name type="scientific">Gryllus longicercus</name>
    <dbReference type="NCBI Taxonomy" id="2509291"/>
    <lineage>
        <taxon>Eukaryota</taxon>
        <taxon>Metazoa</taxon>
        <taxon>Ecdysozoa</taxon>
        <taxon>Arthropoda</taxon>
        <taxon>Hexapoda</taxon>
        <taxon>Insecta</taxon>
        <taxon>Pterygota</taxon>
        <taxon>Neoptera</taxon>
        <taxon>Polyneoptera</taxon>
        <taxon>Orthoptera</taxon>
        <taxon>Ensifera</taxon>
        <taxon>Gryllidea</taxon>
        <taxon>Grylloidea</taxon>
        <taxon>Gryllidae</taxon>
        <taxon>Gryllinae</taxon>
        <taxon>Gryllus</taxon>
    </lineage>
</organism>
<dbReference type="GO" id="GO:0032222">
    <property type="term" value="P:regulation of synaptic transmission, cholinergic"/>
    <property type="evidence" value="ECO:0007669"/>
    <property type="project" value="InterPro"/>
</dbReference>
<evidence type="ECO:0000256" key="3">
    <source>
        <dbReference type="ARBA" id="ARBA00022692"/>
    </source>
</evidence>
<evidence type="ECO:0000256" key="8">
    <source>
        <dbReference type="ARBA" id="ARBA00023288"/>
    </source>
</evidence>
<dbReference type="InterPro" id="IPR050975">
    <property type="entry name" value="Sleep_regulator"/>
</dbReference>
<dbReference type="Pfam" id="PF17064">
    <property type="entry name" value="QVR"/>
    <property type="match status" value="1"/>
</dbReference>
<name>A0AAN9W368_9ORTH</name>
<keyword evidence="3" id="KW-0812">Transmembrane</keyword>
<keyword evidence="6" id="KW-0472">Membrane</keyword>
<evidence type="ECO:0000256" key="6">
    <source>
        <dbReference type="ARBA" id="ARBA00023136"/>
    </source>
</evidence>
<keyword evidence="12" id="KW-1185">Reference proteome</keyword>
<dbReference type="CDD" id="cd00117">
    <property type="entry name" value="TFP"/>
    <property type="match status" value="1"/>
</dbReference>
<evidence type="ECO:0000256" key="1">
    <source>
        <dbReference type="ARBA" id="ARBA00004589"/>
    </source>
</evidence>
<dbReference type="PANTHER" id="PTHR33562:SF18">
    <property type="entry name" value="BOUDIN-RELATED"/>
    <property type="match status" value="1"/>
</dbReference>
<protein>
    <recommendedName>
        <fullName evidence="13">Protein sleepless</fullName>
    </recommendedName>
</protein>
<reference evidence="10 12" key="1">
    <citation type="submission" date="2024-03" db="EMBL/GenBank/DDBJ databases">
        <title>The genome assembly and annotation of the cricket Gryllus longicercus Weissman &amp; Gray.</title>
        <authorList>
            <person name="Szrajer S."/>
            <person name="Gray D."/>
            <person name="Ylla G."/>
        </authorList>
    </citation>
    <scope>NUCLEOTIDE SEQUENCE [LARGE SCALE GENOMIC DNA]</scope>
    <source>
        <strain evidence="10">DAG 2021-001</strain>
        <tissue evidence="10">Whole body minus gut</tissue>
    </source>
</reference>
<dbReference type="InterPro" id="IPR045860">
    <property type="entry name" value="Snake_toxin-like_sf"/>
</dbReference>